<name>A0A1E5VSB2_9POAL</name>
<keyword evidence="2" id="KW-1185">Reference proteome</keyword>
<dbReference type="EMBL" id="LWDX02031063">
    <property type="protein sequence ID" value="OEL28018.1"/>
    <property type="molecule type" value="Genomic_DNA"/>
</dbReference>
<dbReference type="Proteomes" id="UP000095767">
    <property type="component" value="Unassembled WGS sequence"/>
</dbReference>
<organism evidence="1 2">
    <name type="scientific">Dichanthelium oligosanthes</name>
    <dbReference type="NCBI Taxonomy" id="888268"/>
    <lineage>
        <taxon>Eukaryota</taxon>
        <taxon>Viridiplantae</taxon>
        <taxon>Streptophyta</taxon>
        <taxon>Embryophyta</taxon>
        <taxon>Tracheophyta</taxon>
        <taxon>Spermatophyta</taxon>
        <taxon>Magnoliopsida</taxon>
        <taxon>Liliopsida</taxon>
        <taxon>Poales</taxon>
        <taxon>Poaceae</taxon>
        <taxon>PACMAD clade</taxon>
        <taxon>Panicoideae</taxon>
        <taxon>Panicodae</taxon>
        <taxon>Paniceae</taxon>
        <taxon>Dichantheliinae</taxon>
        <taxon>Dichanthelium</taxon>
    </lineage>
</organism>
<accession>A0A1E5VSB2</accession>
<evidence type="ECO:0000313" key="2">
    <source>
        <dbReference type="Proteomes" id="UP000095767"/>
    </source>
</evidence>
<evidence type="ECO:0000313" key="1">
    <source>
        <dbReference type="EMBL" id="OEL28018.1"/>
    </source>
</evidence>
<sequence>LNTWKIVHVKKEYNVIMNGLDHLARRNIHSAFWLGQAPACVQDLIRTD</sequence>
<proteinExistence type="predicted"/>
<reference evidence="1 2" key="1">
    <citation type="submission" date="2016-09" db="EMBL/GenBank/DDBJ databases">
        <title>The draft genome of Dichanthelium oligosanthes: A C3 panicoid grass species.</title>
        <authorList>
            <person name="Studer A.J."/>
            <person name="Schnable J.C."/>
            <person name="Brutnell T.P."/>
        </authorList>
    </citation>
    <scope>NUCLEOTIDE SEQUENCE [LARGE SCALE GENOMIC DNA]</scope>
    <source>
        <strain evidence="2">cv. Kellogg 1175</strain>
        <tissue evidence="1">Leaf</tissue>
    </source>
</reference>
<evidence type="ECO:0008006" key="3">
    <source>
        <dbReference type="Google" id="ProtNLM"/>
    </source>
</evidence>
<dbReference type="AlphaFoldDB" id="A0A1E5VSB2"/>
<protein>
    <recommendedName>
        <fullName evidence="3">RNase H type-1 domain-containing protein</fullName>
    </recommendedName>
</protein>
<comment type="caution">
    <text evidence="1">The sequence shown here is derived from an EMBL/GenBank/DDBJ whole genome shotgun (WGS) entry which is preliminary data.</text>
</comment>
<feature type="non-terminal residue" evidence="1">
    <location>
        <position position="1"/>
    </location>
</feature>
<gene>
    <name evidence="1" type="ORF">BAE44_0010966</name>
</gene>